<sequence>MSITASRRTTSVIAALAAVPLFVALSGCATASSDAGSGGDSENETVKIGVVGESDPQWPAFVDAAAAQGITVELVDFGSYELPNPALSEGEVDLNQFQHIVYLAQYNEASGDDLAAIGSTQIYPLGLYSTKYDSVKDIPEGETVAVPDDASNQARALLVLQAAGLVELKDDGTAFSDLADVDEAKSKVKVTALEAALTPEALPDVAAAIINNDFVEEAGLSFDDALFTDDPKDPSALQYVNIFASRAEDVDNKTYLKLVEIFQTDKGVQEGLAKSSGGTGVTLQTPADELASLLKDVQKDVSANG</sequence>
<evidence type="ECO:0000256" key="4">
    <source>
        <dbReference type="ARBA" id="ARBA00023136"/>
    </source>
</evidence>
<evidence type="ECO:0000313" key="8">
    <source>
        <dbReference type="EMBL" id="KJL23218.1"/>
    </source>
</evidence>
<evidence type="ECO:0000256" key="6">
    <source>
        <dbReference type="ARBA" id="ARBA00023288"/>
    </source>
</evidence>
<feature type="signal peptide" evidence="7">
    <location>
        <begin position="1"/>
        <end position="31"/>
    </location>
</feature>
<evidence type="ECO:0000313" key="9">
    <source>
        <dbReference type="Proteomes" id="UP000033572"/>
    </source>
</evidence>
<dbReference type="EMBL" id="JYIU01000036">
    <property type="protein sequence ID" value="KJL23218.1"/>
    <property type="molecule type" value="Genomic_DNA"/>
</dbReference>
<keyword evidence="5" id="KW-0564">Palmitate</keyword>
<evidence type="ECO:0000256" key="7">
    <source>
        <dbReference type="SAM" id="SignalP"/>
    </source>
</evidence>
<dbReference type="PROSITE" id="PS51257">
    <property type="entry name" value="PROKAR_LIPOPROTEIN"/>
    <property type="match status" value="1"/>
</dbReference>
<comment type="caution">
    <text evidence="8">The sequence shown here is derived from an EMBL/GenBank/DDBJ whole genome shotgun (WGS) entry which is preliminary data.</text>
</comment>
<keyword evidence="4" id="KW-0472">Membrane</keyword>
<dbReference type="GO" id="GO:0016020">
    <property type="term" value="C:membrane"/>
    <property type="evidence" value="ECO:0007669"/>
    <property type="project" value="UniProtKB-SubCell"/>
</dbReference>
<feature type="chain" id="PRO_5002444558" evidence="7">
    <location>
        <begin position="32"/>
        <end position="305"/>
    </location>
</feature>
<comment type="similarity">
    <text evidence="2">Belongs to the NlpA lipoprotein family.</text>
</comment>
<dbReference type="Gene3D" id="3.40.190.10">
    <property type="entry name" value="Periplasmic binding protein-like II"/>
    <property type="match status" value="2"/>
</dbReference>
<dbReference type="RefSeq" id="WP_045253550.1">
    <property type="nucleotide sequence ID" value="NZ_CP031425.1"/>
</dbReference>
<evidence type="ECO:0000256" key="2">
    <source>
        <dbReference type="ARBA" id="ARBA00008973"/>
    </source>
</evidence>
<dbReference type="PATRIC" id="fig|104336.4.peg.1186"/>
<dbReference type="GeneID" id="94445043"/>
<dbReference type="Proteomes" id="UP000033572">
    <property type="component" value="Unassembled WGS sequence"/>
</dbReference>
<evidence type="ECO:0000256" key="1">
    <source>
        <dbReference type="ARBA" id="ARBA00004635"/>
    </source>
</evidence>
<proteinExistence type="inferred from homology"/>
<gene>
    <name evidence="8" type="primary">metQ</name>
    <name evidence="8" type="ORF">RN50_01157</name>
</gene>
<dbReference type="Pfam" id="PF03180">
    <property type="entry name" value="Lipoprotein_9"/>
    <property type="match status" value="1"/>
</dbReference>
<evidence type="ECO:0000256" key="5">
    <source>
        <dbReference type="ARBA" id="ARBA00023139"/>
    </source>
</evidence>
<comment type="subcellular location">
    <subcellularLocation>
        <location evidence="1">Membrane</location>
        <topology evidence="1">Lipid-anchor</topology>
    </subcellularLocation>
</comment>
<dbReference type="InterPro" id="IPR004872">
    <property type="entry name" value="Lipoprotein_NlpA"/>
</dbReference>
<protein>
    <submittedName>
        <fullName evidence="8">D-methionine-binding lipoprotein MetQ</fullName>
    </submittedName>
</protein>
<accession>A0A0F0KQT7</accession>
<keyword evidence="6 8" id="KW-0449">Lipoprotein</keyword>
<dbReference type="SUPFAM" id="SSF53850">
    <property type="entry name" value="Periplasmic binding protein-like II"/>
    <property type="match status" value="1"/>
</dbReference>
<reference evidence="8 9" key="1">
    <citation type="submission" date="2015-02" db="EMBL/GenBank/DDBJ databases">
        <title>Draft genome sequences of ten Microbacterium spp. with emphasis on heavy metal contaminated environments.</title>
        <authorList>
            <person name="Corretto E."/>
        </authorList>
    </citation>
    <scope>NUCLEOTIDE SEQUENCE [LARGE SCALE GENOMIC DNA]</scope>
    <source>
        <strain evidence="8 9">DSM 12966</strain>
    </source>
</reference>
<evidence type="ECO:0000256" key="3">
    <source>
        <dbReference type="ARBA" id="ARBA00022729"/>
    </source>
</evidence>
<name>A0A0F0KQT7_9MICO</name>
<keyword evidence="9" id="KW-1185">Reference proteome</keyword>
<keyword evidence="3 7" id="KW-0732">Signal</keyword>
<dbReference type="PANTHER" id="PTHR30429">
    <property type="entry name" value="D-METHIONINE-BINDING LIPOPROTEIN METQ"/>
    <property type="match status" value="1"/>
</dbReference>
<dbReference type="AlphaFoldDB" id="A0A0F0KQT7"/>
<dbReference type="KEGG" id="mfol:DXT68_11615"/>
<organism evidence="8 9">
    <name type="scientific">Microbacterium foliorum</name>
    <dbReference type="NCBI Taxonomy" id="104336"/>
    <lineage>
        <taxon>Bacteria</taxon>
        <taxon>Bacillati</taxon>
        <taxon>Actinomycetota</taxon>
        <taxon>Actinomycetes</taxon>
        <taxon>Micrococcales</taxon>
        <taxon>Microbacteriaceae</taxon>
        <taxon>Microbacterium</taxon>
    </lineage>
</organism>
<dbReference type="PANTHER" id="PTHR30429:SF3">
    <property type="entry name" value="LIPOPROTEIN"/>
    <property type="match status" value="1"/>
</dbReference>